<dbReference type="InterPro" id="IPR007310">
    <property type="entry name" value="Aerobactin_biosyn_IucA/IucC_N"/>
</dbReference>
<protein>
    <submittedName>
        <fullName evidence="5">Petrobactin biosynthesis protein AsbA</fullName>
    </submittedName>
</protein>
<gene>
    <name evidence="5" type="ORF">GCM10007216_39180</name>
</gene>
<dbReference type="EMBL" id="BMCJ01000013">
    <property type="protein sequence ID" value="GGD04719.1"/>
    <property type="molecule type" value="Genomic_DNA"/>
</dbReference>
<proteinExistence type="inferred from homology"/>
<comment type="pathway">
    <text evidence="1">Siderophore biosynthesis.</text>
</comment>
<evidence type="ECO:0000313" key="6">
    <source>
        <dbReference type="Proteomes" id="UP000619534"/>
    </source>
</evidence>
<comment type="caution">
    <text evidence="5">The sequence shown here is derived from an EMBL/GenBank/DDBJ whole genome shotgun (WGS) entry which is preliminary data.</text>
</comment>
<keyword evidence="6" id="KW-1185">Reference proteome</keyword>
<organism evidence="5 6">
    <name type="scientific">Thalassobacillus devorans</name>
    <dbReference type="NCBI Taxonomy" id="279813"/>
    <lineage>
        <taxon>Bacteria</taxon>
        <taxon>Bacillati</taxon>
        <taxon>Bacillota</taxon>
        <taxon>Bacilli</taxon>
        <taxon>Bacillales</taxon>
        <taxon>Bacillaceae</taxon>
        <taxon>Thalassobacillus</taxon>
    </lineage>
</organism>
<reference evidence="6" key="1">
    <citation type="journal article" date="2019" name="Int. J. Syst. Evol. Microbiol.">
        <title>The Global Catalogue of Microorganisms (GCM) 10K type strain sequencing project: providing services to taxonomists for standard genome sequencing and annotation.</title>
        <authorList>
            <consortium name="The Broad Institute Genomics Platform"/>
            <consortium name="The Broad Institute Genome Sequencing Center for Infectious Disease"/>
            <person name="Wu L."/>
            <person name="Ma J."/>
        </authorList>
    </citation>
    <scope>NUCLEOTIDE SEQUENCE [LARGE SCALE GENOMIC DNA]</scope>
    <source>
        <strain evidence="6">CCM 7282</strain>
    </source>
</reference>
<sequence length="581" mass="66747">MKNIKEIAENATMQSFLNCYLRETGHYKEGTVVGSAKTITCPLSNQGIDLIIGVKYWSETERHLFDFPIYYHTGKETKPIDYVTLASLITKELALEYNQEEAEDELIMRVILSCKNIKKYLEHRLADSHYLSSRQFNFIEAEQSLIFGHLLHPTPKSKQGITEEEDSWFAPEMKGEFQLHYFWAAEGYVNQDSSLKASAEEMIKENLAEEVIKTEGEGAWIPAHPLQARELLKKSSVQHMLDEGTLRYFGPMGPKFTATSSFRTVYSPQSKYMYKFSVPIKITNSLRMNQQKELDRGVEVSRLLQTTLGEDLNRQFPNFNVISDPAYISVDIPGENDLRLDCIVRENPFYGDDANVILAAGLGQDHPYGEQTRLYSIITGLAEQEGKSIQQVSEDWFERYLSITLDPILWLYENYGIALEAHQQNSIVQLKDGYPERFYYRDNQGYYFREKKADHLKALLPGLNEKSDTICADSIAEERLRYYFVFNHLFGVINGFGTNGLVPEENLIQLLRERLEEHKKHTTESKQLLDSLLENDKLPCKANLLTRFHDMDELVGSLETQSVYTSVKNPIAKKVGISHES</sequence>
<feature type="domain" description="Aerobactin siderophore biosynthesis IucA/IucC-like C-terminal" evidence="4">
    <location>
        <begin position="394"/>
        <end position="554"/>
    </location>
</feature>
<dbReference type="PANTHER" id="PTHR34384:SF5">
    <property type="entry name" value="L-2,3-DIAMINOPROPANOATE--CITRATE LIGASE"/>
    <property type="match status" value="1"/>
</dbReference>
<dbReference type="InterPro" id="IPR022770">
    <property type="entry name" value="IucA/IucC-like_C"/>
</dbReference>
<accession>A0ABQ1PVJ1</accession>
<dbReference type="InterPro" id="IPR037455">
    <property type="entry name" value="LucA/IucC-like"/>
</dbReference>
<dbReference type="Pfam" id="PF04183">
    <property type="entry name" value="IucA_IucC"/>
    <property type="match status" value="1"/>
</dbReference>
<name>A0ABQ1PVJ1_9BACI</name>
<dbReference type="Pfam" id="PF06276">
    <property type="entry name" value="FhuF"/>
    <property type="match status" value="1"/>
</dbReference>
<dbReference type="RefSeq" id="WP_082411896.1">
    <property type="nucleotide sequence ID" value="NZ_BMCJ01000013.1"/>
</dbReference>
<feature type="domain" description="Aerobactin siderophore biosynthesis IucA/IucC N-terminal" evidence="3">
    <location>
        <begin position="138"/>
        <end position="362"/>
    </location>
</feature>
<dbReference type="Proteomes" id="UP000619534">
    <property type="component" value="Unassembled WGS sequence"/>
</dbReference>
<dbReference type="PANTHER" id="PTHR34384">
    <property type="entry name" value="L-2,3-DIAMINOPROPANOATE--CITRATE LIGASE"/>
    <property type="match status" value="1"/>
</dbReference>
<evidence type="ECO:0000313" key="5">
    <source>
        <dbReference type="EMBL" id="GGD04719.1"/>
    </source>
</evidence>
<evidence type="ECO:0000256" key="2">
    <source>
        <dbReference type="ARBA" id="ARBA00007832"/>
    </source>
</evidence>
<evidence type="ECO:0000259" key="4">
    <source>
        <dbReference type="Pfam" id="PF06276"/>
    </source>
</evidence>
<dbReference type="Gene3D" id="1.10.510.40">
    <property type="match status" value="1"/>
</dbReference>
<evidence type="ECO:0000259" key="3">
    <source>
        <dbReference type="Pfam" id="PF04183"/>
    </source>
</evidence>
<comment type="similarity">
    <text evidence="2">Belongs to the IucA/IucC family.</text>
</comment>
<evidence type="ECO:0000256" key="1">
    <source>
        <dbReference type="ARBA" id="ARBA00004924"/>
    </source>
</evidence>